<accession>A0A7J4XPI9</accession>
<protein>
    <recommendedName>
        <fullName evidence="3">Signal transduction histidine kinase internal region domain-containing protein</fullName>
    </recommendedName>
</protein>
<dbReference type="Gene3D" id="3.30.565.10">
    <property type="entry name" value="Histidine kinase-like ATPase, C-terminal domain"/>
    <property type="match status" value="1"/>
</dbReference>
<keyword evidence="1" id="KW-0812">Transmembrane</keyword>
<dbReference type="InterPro" id="IPR036890">
    <property type="entry name" value="HATPase_C_sf"/>
</dbReference>
<dbReference type="Pfam" id="PF06580">
    <property type="entry name" value="His_kinase"/>
    <property type="match status" value="1"/>
</dbReference>
<keyword evidence="1" id="KW-1133">Transmembrane helix</keyword>
<feature type="signal peptide" evidence="2">
    <location>
        <begin position="1"/>
        <end position="21"/>
    </location>
</feature>
<dbReference type="InterPro" id="IPR010559">
    <property type="entry name" value="Sig_transdc_His_kin_internal"/>
</dbReference>
<dbReference type="Gene3D" id="1.25.40.10">
    <property type="entry name" value="Tetratricopeptide repeat domain"/>
    <property type="match status" value="2"/>
</dbReference>
<feature type="domain" description="Signal transduction histidine kinase internal region" evidence="3">
    <location>
        <begin position="472"/>
        <end position="545"/>
    </location>
</feature>
<evidence type="ECO:0000256" key="2">
    <source>
        <dbReference type="SAM" id="SignalP"/>
    </source>
</evidence>
<keyword evidence="1" id="KW-0472">Membrane</keyword>
<dbReference type="InterPro" id="IPR050640">
    <property type="entry name" value="Bact_2-comp_sensor_kinase"/>
</dbReference>
<dbReference type="PROSITE" id="PS51257">
    <property type="entry name" value="PROKAR_LIPOPROTEIN"/>
    <property type="match status" value="1"/>
</dbReference>
<dbReference type="EMBL" id="VWMK01000001">
    <property type="protein sequence ID" value="KAA3770715.1"/>
    <property type="molecule type" value="Genomic_DNA"/>
</dbReference>
<evidence type="ECO:0000256" key="1">
    <source>
        <dbReference type="SAM" id="Phobius"/>
    </source>
</evidence>
<dbReference type="AlphaFoldDB" id="A0A7J4XPI9"/>
<dbReference type="RefSeq" id="WP_130057796.1">
    <property type="nucleotide sequence ID" value="NZ_CP081902.1"/>
</dbReference>
<evidence type="ECO:0000313" key="4">
    <source>
        <dbReference type="EMBL" id="KAA3770715.1"/>
    </source>
</evidence>
<feature type="transmembrane region" description="Helical" evidence="1">
    <location>
        <begin position="433"/>
        <end position="452"/>
    </location>
</feature>
<comment type="caution">
    <text evidence="4">The sequence shown here is derived from an EMBL/GenBank/DDBJ whole genome shotgun (WGS) entry which is preliminary data.</text>
</comment>
<gene>
    <name evidence="4" type="ORF">F3F73_01850</name>
</gene>
<dbReference type="SUPFAM" id="SSF55874">
    <property type="entry name" value="ATPase domain of HSP90 chaperone/DNA topoisomerase II/histidine kinase"/>
    <property type="match status" value="1"/>
</dbReference>
<dbReference type="GO" id="GO:0016020">
    <property type="term" value="C:membrane"/>
    <property type="evidence" value="ECO:0007669"/>
    <property type="project" value="InterPro"/>
</dbReference>
<dbReference type="Pfam" id="PF13181">
    <property type="entry name" value="TPR_8"/>
    <property type="match status" value="1"/>
</dbReference>
<organism evidence="4 5">
    <name type="scientific">Bacteroides salyersiae</name>
    <dbReference type="NCBI Taxonomy" id="291644"/>
    <lineage>
        <taxon>Bacteria</taxon>
        <taxon>Pseudomonadati</taxon>
        <taxon>Bacteroidota</taxon>
        <taxon>Bacteroidia</taxon>
        <taxon>Bacteroidales</taxon>
        <taxon>Bacteroidaceae</taxon>
        <taxon>Bacteroides</taxon>
    </lineage>
</organism>
<reference evidence="4 5" key="1">
    <citation type="journal article" date="2019" name="Nat. Med.">
        <title>A library of human gut bacterial isolates paired with longitudinal multiomics data enables mechanistic microbiome research.</title>
        <authorList>
            <person name="Poyet M."/>
            <person name="Groussin M."/>
            <person name="Gibbons S.M."/>
            <person name="Avila-Pacheco J."/>
            <person name="Jiang X."/>
            <person name="Kearney S.M."/>
            <person name="Perrotta A.R."/>
            <person name="Berdy B."/>
            <person name="Zhao S."/>
            <person name="Lieberman T.D."/>
            <person name="Swanson P.K."/>
            <person name="Smith M."/>
            <person name="Roesemann S."/>
            <person name="Alexander J.E."/>
            <person name="Rich S.A."/>
            <person name="Livny J."/>
            <person name="Vlamakis H."/>
            <person name="Clish C."/>
            <person name="Bullock K."/>
            <person name="Deik A."/>
            <person name="Scott J."/>
            <person name="Pierce K.A."/>
            <person name="Xavier R.J."/>
            <person name="Alm E.J."/>
        </authorList>
    </citation>
    <scope>NUCLEOTIDE SEQUENCE [LARGE SCALE GENOMIC DNA]</scope>
    <source>
        <strain evidence="4 5">BIOML-A10</strain>
    </source>
</reference>
<dbReference type="SMART" id="SM00028">
    <property type="entry name" value="TPR"/>
    <property type="match status" value="3"/>
</dbReference>
<proteinExistence type="predicted"/>
<feature type="chain" id="PRO_5029456475" description="Signal transduction histidine kinase internal region domain-containing protein" evidence="2">
    <location>
        <begin position="22"/>
        <end position="680"/>
    </location>
</feature>
<name>A0A7J4XPI9_9BACE</name>
<evidence type="ECO:0000259" key="3">
    <source>
        <dbReference type="Pfam" id="PF06580"/>
    </source>
</evidence>
<dbReference type="PANTHER" id="PTHR34220">
    <property type="entry name" value="SENSOR HISTIDINE KINASE YPDA"/>
    <property type="match status" value="1"/>
</dbReference>
<dbReference type="InterPro" id="IPR019734">
    <property type="entry name" value="TPR_rpt"/>
</dbReference>
<keyword evidence="2" id="KW-0732">Signal</keyword>
<sequence length="680" mass="80226">MKSIYILITLFIIALSTLAGACQRHKNTGVTSPDEQAEIKMLKQEIHDSIRTFNVNFAKEAILKGKNVAKDSDDYYDFVLYDVILLFYMSQPDSMLNNLAQTMDYLSRQPATSRRNQMRIKCLQTKAAYYSQFYLDPDSLVYYNIEACKVAEQEPDFEQQILCLNNLADAYRQKGELAQSAFYYKKAIYLADSAHTAKDNYVPLYGGLAATYTTLHDFKQSKIWLDKSLELWELMMTHEKFNYLTNRGNDYYYQKDYLNCLNTFLQTDTFLRAHPELEWEKYICHSNIVDVYLKLNQPQNADSLLFDNIAFFQKMQSETVLPYLYTQQMELAMQKKDYKQAEQLIQKHPLPEGTKPDHILARLDFLQRYYTEQADWKKAFQYQKAYNELNDSLRDDRVRMRTADLQMRYERDATILNQKLYIGEKETQLLQTYTWLAISVSILILLVLLYYYRRKQMRFKEEQMLHRIVELRMENIRNRITPHFIYNALNHELLAQQQGKPTQLHVLVNLLRQGQNLANVFCTSLKEEMDFIQLYVQIEGEALGENFRYETILEEGIEPEHVTLPSMMIQIFVENAIKHGLKDIPAEIDARMEKKLILHIFKKENDIYIEVRNNGKPLNLQNRDHKTQTGLRVVSQTIQLLNERNKQQMSYNLTEYRDAKGETGCCAQLIIPNNYNFNIN</sequence>
<dbReference type="SUPFAM" id="SSF48452">
    <property type="entry name" value="TPR-like"/>
    <property type="match status" value="1"/>
</dbReference>
<dbReference type="Proteomes" id="UP000422221">
    <property type="component" value="Unassembled WGS sequence"/>
</dbReference>
<dbReference type="PANTHER" id="PTHR34220:SF7">
    <property type="entry name" value="SENSOR HISTIDINE KINASE YPDA"/>
    <property type="match status" value="1"/>
</dbReference>
<dbReference type="GO" id="GO:0000155">
    <property type="term" value="F:phosphorelay sensor kinase activity"/>
    <property type="evidence" value="ECO:0007669"/>
    <property type="project" value="InterPro"/>
</dbReference>
<dbReference type="InterPro" id="IPR011990">
    <property type="entry name" value="TPR-like_helical_dom_sf"/>
</dbReference>
<evidence type="ECO:0000313" key="5">
    <source>
        <dbReference type="Proteomes" id="UP000422221"/>
    </source>
</evidence>